<comment type="caution">
    <text evidence="1">The sequence shown here is derived from an EMBL/GenBank/DDBJ whole genome shotgun (WGS) entry which is preliminary data.</text>
</comment>
<reference evidence="1" key="1">
    <citation type="submission" date="2022-07" db="EMBL/GenBank/DDBJ databases">
        <title>Genome Sequence of Lecanicillium saksenae.</title>
        <authorList>
            <person name="Buettner E."/>
        </authorList>
    </citation>
    <scope>NUCLEOTIDE SEQUENCE</scope>
    <source>
        <strain evidence="1">VT-O1</strain>
    </source>
</reference>
<name>A0ACC1QZ15_9HYPO</name>
<gene>
    <name evidence="1" type="ORF">NLG97_g3321</name>
</gene>
<protein>
    <submittedName>
        <fullName evidence="1">Uncharacterized protein</fullName>
    </submittedName>
</protein>
<dbReference type="EMBL" id="JANAKD010000268">
    <property type="protein sequence ID" value="KAJ3495543.1"/>
    <property type="molecule type" value="Genomic_DNA"/>
</dbReference>
<keyword evidence="2" id="KW-1185">Reference proteome</keyword>
<proteinExistence type="predicted"/>
<sequence>MGLAHKRTEEHEPLLIANRSLPPEAENDPPNELNVAAEGTAFRHIVIISYVLMTLSQFHAGIFNTALQQLVEGILCRQYHDNVVDPTTDPRCKAEQTQAELSLIFSLEMAFELIPGLLLSIPYGVAADVYGRRPVAFLSILGCLFYGLADLFICWKSKTLSPRWLWAVPLTTVMGGGAAVFPTMLYTMISDVAPKSQREVSSTAGAFVVLTTAPVLGRFASGPVLYWLMTYGEWHALIFAIIVWLPANFIILMVPETLNRKQDADRQQLGYPSSDSSSSFMAILSILLLSALSLEIGRFLVSGILPQYMTKRYQLEWKEANLWLSIKAVLQVVVGLLILPVTSRYLTKAGMPAVSKDAWIARTSLLLAMVGYSTAGLAEHLPIFLVDNVLSALSIGIEPAMRSLLVATARNSGSGALFSTLQVILSLGIVISRPLIATSFRLGLHMGQEWLGLPLL</sequence>
<evidence type="ECO:0000313" key="2">
    <source>
        <dbReference type="Proteomes" id="UP001148737"/>
    </source>
</evidence>
<dbReference type="Proteomes" id="UP001148737">
    <property type="component" value="Unassembled WGS sequence"/>
</dbReference>
<accession>A0ACC1QZ15</accession>
<evidence type="ECO:0000313" key="1">
    <source>
        <dbReference type="EMBL" id="KAJ3495543.1"/>
    </source>
</evidence>
<organism evidence="1 2">
    <name type="scientific">Lecanicillium saksenae</name>
    <dbReference type="NCBI Taxonomy" id="468837"/>
    <lineage>
        <taxon>Eukaryota</taxon>
        <taxon>Fungi</taxon>
        <taxon>Dikarya</taxon>
        <taxon>Ascomycota</taxon>
        <taxon>Pezizomycotina</taxon>
        <taxon>Sordariomycetes</taxon>
        <taxon>Hypocreomycetidae</taxon>
        <taxon>Hypocreales</taxon>
        <taxon>Cordycipitaceae</taxon>
        <taxon>Lecanicillium</taxon>
    </lineage>
</organism>